<dbReference type="AlphaFoldDB" id="A0A1D7U8M3"/>
<keyword evidence="1" id="KW-0732">Signal</keyword>
<dbReference type="Gene3D" id="2.40.160.20">
    <property type="match status" value="1"/>
</dbReference>
<keyword evidence="3" id="KW-1185">Reference proteome</keyword>
<gene>
    <name evidence="2" type="ORF">BHK69_27730</name>
</gene>
<dbReference type="KEGG" id="bvv:BHK69_27730"/>
<evidence type="ECO:0000313" key="2">
    <source>
        <dbReference type="EMBL" id="AOO83727.1"/>
    </source>
</evidence>
<evidence type="ECO:0000256" key="1">
    <source>
        <dbReference type="SAM" id="SignalP"/>
    </source>
</evidence>
<sequence length="196" mass="20805">MRIATLCLLSLFCLLSGLTMEVQAADAVALAPALPALARDVWISEIRGGAYLHDPTSPESGSVDLNLEVLSIKPFLPADPVLALLVPRFHLGGSLNTAGKTSHVYGGLTWAFDITPKLFVEGAFGLAFHHGDTGRYVPVGHAALGCTPLLREAGSLGYRLDANWTVMATVEHMSNAGLCNANRGLTNYGLKLGYIF</sequence>
<dbReference type="InterPro" id="IPR018550">
    <property type="entry name" value="Lipid-A_deacylase-rel"/>
</dbReference>
<evidence type="ECO:0000313" key="3">
    <source>
        <dbReference type="Proteomes" id="UP000094969"/>
    </source>
</evidence>
<protein>
    <recommendedName>
        <fullName evidence="4">Lipid A 3-O-deacylase</fullName>
    </recommendedName>
</protein>
<dbReference type="Pfam" id="PF09411">
    <property type="entry name" value="PagL"/>
    <property type="match status" value="1"/>
</dbReference>
<dbReference type="RefSeq" id="WP_069692922.1">
    <property type="nucleotide sequence ID" value="NZ_CP017147.1"/>
</dbReference>
<feature type="signal peptide" evidence="1">
    <location>
        <begin position="1"/>
        <end position="24"/>
    </location>
</feature>
<reference evidence="2 3" key="1">
    <citation type="journal article" date="2015" name="Antonie Van Leeuwenhoek">
        <title>Bosea vaviloviae sp. nov., a new species of slow-growing rhizobia isolated from nodules of the relict species Vavilovia formosa (Stev.) Fed.</title>
        <authorList>
            <person name="Safronova V.I."/>
            <person name="Kuznetsova I.G."/>
            <person name="Sazanova A.L."/>
            <person name="Kimeklis A.K."/>
            <person name="Belimov A.A."/>
            <person name="Andronov E.E."/>
            <person name="Pinaev A.G."/>
            <person name="Chizhevskaya E.P."/>
            <person name="Pukhaev A.R."/>
            <person name="Popov K.P."/>
            <person name="Willems A."/>
            <person name="Tikhonovich I.A."/>
        </authorList>
    </citation>
    <scope>NUCLEOTIDE SEQUENCE [LARGE SCALE GENOMIC DNA]</scope>
    <source>
        <strain evidence="2 3">Vaf18</strain>
    </source>
</reference>
<dbReference type="Proteomes" id="UP000094969">
    <property type="component" value="Chromosome"/>
</dbReference>
<name>A0A1D7U8M3_9HYPH</name>
<accession>A0A1D7U8M3</accession>
<evidence type="ECO:0008006" key="4">
    <source>
        <dbReference type="Google" id="ProtNLM"/>
    </source>
</evidence>
<dbReference type="EMBL" id="CP017147">
    <property type="protein sequence ID" value="AOO83727.1"/>
    <property type="molecule type" value="Genomic_DNA"/>
</dbReference>
<dbReference type="STRING" id="1526658.BHK69_27730"/>
<feature type="chain" id="PRO_5009100134" description="Lipid A 3-O-deacylase" evidence="1">
    <location>
        <begin position="25"/>
        <end position="196"/>
    </location>
</feature>
<proteinExistence type="predicted"/>
<organism evidence="2 3">
    <name type="scientific">Bosea vaviloviae</name>
    <dbReference type="NCBI Taxonomy" id="1526658"/>
    <lineage>
        <taxon>Bacteria</taxon>
        <taxon>Pseudomonadati</taxon>
        <taxon>Pseudomonadota</taxon>
        <taxon>Alphaproteobacteria</taxon>
        <taxon>Hyphomicrobiales</taxon>
        <taxon>Boseaceae</taxon>
        <taxon>Bosea</taxon>
    </lineage>
</organism>